<dbReference type="InterPro" id="IPR011990">
    <property type="entry name" value="TPR-like_helical_dom_sf"/>
</dbReference>
<comment type="caution">
    <text evidence="1">The sequence shown here is derived from an EMBL/GenBank/DDBJ whole genome shotgun (WGS) entry which is preliminary data.</text>
</comment>
<protein>
    <recommendedName>
        <fullName evidence="3">Tetratricopeptide repeat protein</fullName>
    </recommendedName>
</protein>
<evidence type="ECO:0000313" key="1">
    <source>
        <dbReference type="EMBL" id="TLU70748.1"/>
    </source>
</evidence>
<sequence length="391" mass="42195">MLVWTLLFDPVAQAAPFLPNSDSQVLEQVPEALDSAGGVLRAMNRKLADDRKNLALALQVARLEIGLSRRLGDPRFLGRAEAALAPWPIGPPTPADVLLLRAVILQSNHDFAGSITALQRVVALKPGSAQAWLTLAAVHQAQAEYPSALHDCGQFADRTLGLAPDICTASVMALTGHAQLALRAMGISLSQNQAEARAQPAVAVWAITVQAETADRVGEPAAERYYQAALRLDATDPYLLAAWSDWLLDHDRPRDVIALLSGLTRIDPLLLRLALAERAIGDGQAATHIADLAARFETSRLRGETVHRREEARFALHLQQQPQRALQLAKANWTVQREPADARILLEAALAAGAPRDADPVRLWLRINAVEAPRLTALADGHIKPISGGKS</sequence>
<dbReference type="AlphaFoldDB" id="A0A5R9J949"/>
<proteinExistence type="predicted"/>
<evidence type="ECO:0008006" key="3">
    <source>
        <dbReference type="Google" id="ProtNLM"/>
    </source>
</evidence>
<dbReference type="OrthoDB" id="9815010at2"/>
<reference evidence="1 2" key="1">
    <citation type="submission" date="2019-05" db="EMBL/GenBank/DDBJ databases">
        <authorList>
            <person name="Pankratov T."/>
            <person name="Grouzdev D."/>
        </authorList>
    </citation>
    <scope>NUCLEOTIDE SEQUENCE [LARGE SCALE GENOMIC DNA]</scope>
    <source>
        <strain evidence="1 2">KEBCLARHB70R</strain>
    </source>
</reference>
<accession>A0A5R9J949</accession>
<dbReference type="Proteomes" id="UP000305654">
    <property type="component" value="Unassembled WGS sequence"/>
</dbReference>
<dbReference type="Gene3D" id="1.25.40.10">
    <property type="entry name" value="Tetratricopeptide repeat domain"/>
    <property type="match status" value="1"/>
</dbReference>
<dbReference type="SUPFAM" id="SSF48452">
    <property type="entry name" value="TPR-like"/>
    <property type="match status" value="1"/>
</dbReference>
<name>A0A5R9J949_9PROT</name>
<organism evidence="1 2">
    <name type="scientific">Lichenicoccus roseus</name>
    <dbReference type="NCBI Taxonomy" id="2683649"/>
    <lineage>
        <taxon>Bacteria</taxon>
        <taxon>Pseudomonadati</taxon>
        <taxon>Pseudomonadota</taxon>
        <taxon>Alphaproteobacteria</taxon>
        <taxon>Acetobacterales</taxon>
        <taxon>Acetobacteraceae</taxon>
        <taxon>Lichenicoccus</taxon>
    </lineage>
</organism>
<keyword evidence="2" id="KW-1185">Reference proteome</keyword>
<evidence type="ECO:0000313" key="2">
    <source>
        <dbReference type="Proteomes" id="UP000305654"/>
    </source>
</evidence>
<gene>
    <name evidence="1" type="ORF">FE263_20515</name>
</gene>
<dbReference type="EMBL" id="VCDI01000011">
    <property type="protein sequence ID" value="TLU70748.1"/>
    <property type="molecule type" value="Genomic_DNA"/>
</dbReference>
<dbReference type="RefSeq" id="WP_138327908.1">
    <property type="nucleotide sequence ID" value="NZ_VCDI01000011.1"/>
</dbReference>